<dbReference type="Pfam" id="PF04199">
    <property type="entry name" value="Cyclase"/>
    <property type="match status" value="1"/>
</dbReference>
<sequence>MDARELIDISVAFDARTPPWPGDTPFSCGWAWAMADGASVNVSKWETSPHVGTHADAPLHVLRGGVGADALPLAPFIGPVRVADVRHLTGAITLAQLKEGGWKAGTTRLLLRTGRSTAVGRFPAQWPALAPETAAALVADGLQLLGVDCPSVDDRESKTLDVHHVLFSGHCYVLENLDLEAVHAGEYRLFAPPLKVGACDAAPVRAFLAPALTGERA</sequence>
<gene>
    <name evidence="12" type="ORF">Strain138_000921</name>
    <name evidence="13" type="ORF">Strain318_000921</name>
</gene>
<comment type="cofactor">
    <cofactor evidence="1">
        <name>Zn(2+)</name>
        <dbReference type="ChEBI" id="CHEBI:29105"/>
    </cofactor>
</comment>
<dbReference type="RefSeq" id="WP_367887362.1">
    <property type="nucleotide sequence ID" value="NZ_CP130612.1"/>
</dbReference>
<name>A0AA49JTE6_9BACT</name>
<dbReference type="SUPFAM" id="SSF102198">
    <property type="entry name" value="Putative cyclase"/>
    <property type="match status" value="1"/>
</dbReference>
<evidence type="ECO:0000256" key="11">
    <source>
        <dbReference type="ARBA" id="ARBA00060547"/>
    </source>
</evidence>
<evidence type="ECO:0000256" key="5">
    <source>
        <dbReference type="ARBA" id="ARBA00014889"/>
    </source>
</evidence>
<evidence type="ECO:0000256" key="3">
    <source>
        <dbReference type="ARBA" id="ARBA00011738"/>
    </source>
</evidence>
<accession>A0AA49JYU9</accession>
<comment type="catalytic activity">
    <reaction evidence="10">
        <text>N-formyl-L-kynurenine + H2O = L-kynurenine + formate + H(+)</text>
        <dbReference type="Rhea" id="RHEA:13009"/>
        <dbReference type="ChEBI" id="CHEBI:15377"/>
        <dbReference type="ChEBI" id="CHEBI:15378"/>
        <dbReference type="ChEBI" id="CHEBI:15740"/>
        <dbReference type="ChEBI" id="CHEBI:57959"/>
        <dbReference type="ChEBI" id="CHEBI:58629"/>
        <dbReference type="EC" id="3.5.1.9"/>
    </reaction>
</comment>
<comment type="pathway">
    <text evidence="11">Amino-acid degradation; L-tryptophan degradation via kynurenine pathway; L-kynurenine from L-tryptophan: step 2/2.</text>
</comment>
<evidence type="ECO:0000256" key="7">
    <source>
        <dbReference type="ARBA" id="ARBA00022801"/>
    </source>
</evidence>
<evidence type="ECO:0000256" key="9">
    <source>
        <dbReference type="ARBA" id="ARBA00023079"/>
    </source>
</evidence>
<dbReference type="InterPro" id="IPR007325">
    <property type="entry name" value="KFase/CYL"/>
</dbReference>
<dbReference type="KEGG" id="pspc:Strain318_000921"/>
<organism evidence="12">
    <name type="scientific">Pseudogemmatithrix spongiicola</name>
    <dbReference type="NCBI Taxonomy" id="3062599"/>
    <lineage>
        <taxon>Bacteria</taxon>
        <taxon>Pseudomonadati</taxon>
        <taxon>Gemmatimonadota</taxon>
        <taxon>Gemmatimonadia</taxon>
        <taxon>Gemmatimonadales</taxon>
        <taxon>Gemmatimonadaceae</taxon>
        <taxon>Pseudogemmatithrix</taxon>
    </lineage>
</organism>
<comment type="function">
    <text evidence="2">Catalyzes the hydrolysis of N-formyl-L-kynurenine to L-kynurenine, the second step in the kynurenine pathway of tryptophan degradation.</text>
</comment>
<accession>A0AA49JTE6</accession>
<evidence type="ECO:0000256" key="2">
    <source>
        <dbReference type="ARBA" id="ARBA00002204"/>
    </source>
</evidence>
<keyword evidence="9" id="KW-0823">Tryptophan catabolism</keyword>
<dbReference type="AlphaFoldDB" id="A0AA49JTE6"/>
<evidence type="ECO:0000256" key="1">
    <source>
        <dbReference type="ARBA" id="ARBA00001947"/>
    </source>
</evidence>
<dbReference type="GO" id="GO:0046872">
    <property type="term" value="F:metal ion binding"/>
    <property type="evidence" value="ECO:0007669"/>
    <property type="project" value="UniProtKB-KW"/>
</dbReference>
<dbReference type="EMBL" id="CP130612">
    <property type="protein sequence ID" value="WKW11664.1"/>
    <property type="molecule type" value="Genomic_DNA"/>
</dbReference>
<protein>
    <recommendedName>
        <fullName evidence="5">Kynurenine formamidase</fullName>
        <ecNumber evidence="4">3.5.1.9</ecNumber>
    </recommendedName>
</protein>
<dbReference type="EC" id="3.5.1.9" evidence="4"/>
<dbReference type="PANTHER" id="PTHR31118:SF32">
    <property type="entry name" value="KYNURENINE FORMAMIDASE"/>
    <property type="match status" value="1"/>
</dbReference>
<keyword evidence="14" id="KW-1185">Reference proteome</keyword>
<evidence type="ECO:0000256" key="6">
    <source>
        <dbReference type="ARBA" id="ARBA00022723"/>
    </source>
</evidence>
<dbReference type="Proteomes" id="UP001229955">
    <property type="component" value="Chromosome"/>
</dbReference>
<dbReference type="GO" id="GO:0004061">
    <property type="term" value="F:arylformamidase activity"/>
    <property type="evidence" value="ECO:0007669"/>
    <property type="project" value="UniProtKB-EC"/>
</dbReference>
<reference evidence="12" key="1">
    <citation type="submission" date="2023-07" db="EMBL/GenBank/DDBJ databases">
        <authorList>
            <person name="Haufschild T."/>
            <person name="Kallscheuer N."/>
            <person name="Hammer J."/>
            <person name="Kohn T."/>
            <person name="Kabuu M."/>
            <person name="Jogler M."/>
            <person name="Wohfarth N."/>
            <person name="Heuer A."/>
            <person name="Rohde M."/>
            <person name="van Teeseling M.C.F."/>
            <person name="Jogler C."/>
        </authorList>
    </citation>
    <scope>NUCLEOTIDE SEQUENCE</scope>
    <source>
        <strain evidence="12">Strain 138</strain>
        <strain evidence="13">Strain 318</strain>
    </source>
</reference>
<proteinExistence type="predicted"/>
<keyword evidence="6" id="KW-0479">Metal-binding</keyword>
<dbReference type="Gene3D" id="3.50.30.50">
    <property type="entry name" value="Putative cyclase"/>
    <property type="match status" value="1"/>
</dbReference>
<evidence type="ECO:0000313" key="14">
    <source>
        <dbReference type="Proteomes" id="UP001229955"/>
    </source>
</evidence>
<dbReference type="InterPro" id="IPR037175">
    <property type="entry name" value="KFase_sf"/>
</dbReference>
<dbReference type="GO" id="GO:0019441">
    <property type="term" value="P:L-tryptophan catabolic process to kynurenine"/>
    <property type="evidence" value="ECO:0007669"/>
    <property type="project" value="InterPro"/>
</dbReference>
<dbReference type="FunFam" id="3.50.30.50:FF:000001">
    <property type="entry name" value="Kynurenine formamidase"/>
    <property type="match status" value="1"/>
</dbReference>
<evidence type="ECO:0000313" key="13">
    <source>
        <dbReference type="EMBL" id="WKW14574.1"/>
    </source>
</evidence>
<keyword evidence="7" id="KW-0378">Hydrolase</keyword>
<evidence type="ECO:0000256" key="4">
    <source>
        <dbReference type="ARBA" id="ARBA00012930"/>
    </source>
</evidence>
<evidence type="ECO:0000256" key="10">
    <source>
        <dbReference type="ARBA" id="ARBA00048496"/>
    </source>
</evidence>
<dbReference type="PANTHER" id="PTHR31118">
    <property type="entry name" value="CYCLASE-LIKE PROTEIN 2"/>
    <property type="match status" value="1"/>
</dbReference>
<evidence type="ECO:0000256" key="8">
    <source>
        <dbReference type="ARBA" id="ARBA00022833"/>
    </source>
</evidence>
<evidence type="ECO:0000313" key="12">
    <source>
        <dbReference type="EMBL" id="WKW11664.1"/>
    </source>
</evidence>
<dbReference type="EMBL" id="CP130613">
    <property type="protein sequence ID" value="WKW14574.1"/>
    <property type="molecule type" value="Genomic_DNA"/>
</dbReference>
<keyword evidence="8" id="KW-0862">Zinc</keyword>
<comment type="subunit">
    <text evidence="3">Homodimer.</text>
</comment>